<feature type="chain" id="PRO_5001754325" description="CBM1 domain-containing protein" evidence="3">
    <location>
        <begin position="20"/>
        <end position="322"/>
    </location>
</feature>
<evidence type="ECO:0000256" key="2">
    <source>
        <dbReference type="SAM" id="MobiDB-lite"/>
    </source>
</evidence>
<gene>
    <name evidence="5" type="ORF">F444_04770</name>
</gene>
<feature type="compositionally biased region" description="Low complexity" evidence="2">
    <location>
        <begin position="66"/>
        <end position="122"/>
    </location>
</feature>
<dbReference type="OrthoDB" id="118501at2759"/>
<evidence type="ECO:0000259" key="4">
    <source>
        <dbReference type="PROSITE" id="PS51164"/>
    </source>
</evidence>
<evidence type="ECO:0000256" key="3">
    <source>
        <dbReference type="SAM" id="SignalP"/>
    </source>
</evidence>
<feature type="signal peptide" evidence="3">
    <location>
        <begin position="1"/>
        <end position="19"/>
    </location>
</feature>
<dbReference type="GO" id="GO:0005576">
    <property type="term" value="C:extracellular region"/>
    <property type="evidence" value="ECO:0007669"/>
    <property type="project" value="InterPro"/>
</dbReference>
<protein>
    <recommendedName>
        <fullName evidence="4">CBM1 domain-containing protein</fullName>
    </recommendedName>
</protein>
<feature type="compositionally biased region" description="Low complexity" evidence="2">
    <location>
        <begin position="134"/>
        <end position="181"/>
    </location>
</feature>
<feature type="domain" description="CBM1" evidence="4">
    <location>
        <begin position="283"/>
        <end position="319"/>
    </location>
</feature>
<keyword evidence="1 3" id="KW-0732">Signal</keyword>
<proteinExistence type="predicted"/>
<dbReference type="Pfam" id="PF00734">
    <property type="entry name" value="CBM_1"/>
    <property type="match status" value="1"/>
</dbReference>
<dbReference type="InterPro" id="IPR000254">
    <property type="entry name" value="CBD"/>
</dbReference>
<accession>A0A081APJ0</accession>
<dbReference type="GO" id="GO:0030248">
    <property type="term" value="F:cellulose binding"/>
    <property type="evidence" value="ECO:0007669"/>
    <property type="project" value="InterPro"/>
</dbReference>
<dbReference type="EMBL" id="ANJA01000959">
    <property type="protein sequence ID" value="ETO80801.1"/>
    <property type="molecule type" value="Genomic_DNA"/>
</dbReference>
<reference evidence="5 6" key="1">
    <citation type="submission" date="2013-11" db="EMBL/GenBank/DDBJ databases">
        <title>The Genome Sequence of Phytophthora parasitica P1976.</title>
        <authorList>
            <consortium name="The Broad Institute Genomics Platform"/>
            <person name="Russ C."/>
            <person name="Tyler B."/>
            <person name="Panabieres F."/>
            <person name="Shan W."/>
            <person name="Tripathy S."/>
            <person name="Grunwald N."/>
            <person name="Machado M."/>
            <person name="Johnson C.S."/>
            <person name="Walker B."/>
            <person name="Young S."/>
            <person name="Zeng Q."/>
            <person name="Gargeya S."/>
            <person name="Fitzgerald M."/>
            <person name="Haas B."/>
            <person name="Abouelleil A."/>
            <person name="Allen A.W."/>
            <person name="Alvarado L."/>
            <person name="Arachchi H.M."/>
            <person name="Berlin A.M."/>
            <person name="Chapman S.B."/>
            <person name="Gainer-Dewar J."/>
            <person name="Goldberg J."/>
            <person name="Griggs A."/>
            <person name="Gujja S."/>
            <person name="Hansen M."/>
            <person name="Howarth C."/>
            <person name="Imamovic A."/>
            <person name="Ireland A."/>
            <person name="Larimer J."/>
            <person name="McCowan C."/>
            <person name="Murphy C."/>
            <person name="Pearson M."/>
            <person name="Poon T.W."/>
            <person name="Priest M."/>
            <person name="Roberts A."/>
            <person name="Saif S."/>
            <person name="Shea T."/>
            <person name="Sisk P."/>
            <person name="Sykes S."/>
            <person name="Wortman J."/>
            <person name="Nusbaum C."/>
            <person name="Birren B."/>
        </authorList>
    </citation>
    <scope>NUCLEOTIDE SEQUENCE [LARGE SCALE GENOMIC DNA]</scope>
    <source>
        <strain evidence="5 6">P1976</strain>
    </source>
</reference>
<dbReference type="PROSITE" id="PS51164">
    <property type="entry name" value="CBM1_2"/>
    <property type="match status" value="1"/>
</dbReference>
<feature type="compositionally biased region" description="Polar residues" evidence="2">
    <location>
        <begin position="188"/>
        <end position="197"/>
    </location>
</feature>
<evidence type="ECO:0000256" key="1">
    <source>
        <dbReference type="ARBA" id="ARBA00022729"/>
    </source>
</evidence>
<dbReference type="GO" id="GO:0005975">
    <property type="term" value="P:carbohydrate metabolic process"/>
    <property type="evidence" value="ECO:0007669"/>
    <property type="project" value="InterPro"/>
</dbReference>
<dbReference type="SMART" id="SM00236">
    <property type="entry name" value="fCBD"/>
    <property type="match status" value="1"/>
</dbReference>
<dbReference type="InterPro" id="IPR035971">
    <property type="entry name" value="CBD_sf"/>
</dbReference>
<organism evidence="5 6">
    <name type="scientific">Phytophthora nicotianae P1976</name>
    <dbReference type="NCBI Taxonomy" id="1317066"/>
    <lineage>
        <taxon>Eukaryota</taxon>
        <taxon>Sar</taxon>
        <taxon>Stramenopiles</taxon>
        <taxon>Oomycota</taxon>
        <taxon>Peronosporomycetes</taxon>
        <taxon>Peronosporales</taxon>
        <taxon>Peronosporaceae</taxon>
        <taxon>Phytophthora</taxon>
    </lineage>
</organism>
<name>A0A081APJ0_PHYNI</name>
<evidence type="ECO:0000313" key="5">
    <source>
        <dbReference type="EMBL" id="ETO80801.1"/>
    </source>
</evidence>
<dbReference type="SUPFAM" id="SSF57180">
    <property type="entry name" value="Cellulose-binding domain"/>
    <property type="match status" value="1"/>
</dbReference>
<sequence length="322" mass="32601">MVKISFVLVIAACAIMGNSILTEAANAGSSSNNTSGSIDVVVGDESKSNDASGSVATTVTPVYDNSASTDIDTTTSPTATTATPAVDDGSARTDSSSSDFADVSDDSSSSVDTDTISPSVTTATPSVDAGSFQSDSSTISSVDDSASVDVDTTSPTATTATPAVIGDGSALPDSSASSAADVGDDSTVGDTSITTDAPTLKPTMANSGTPAPTAKGRPVPISGQVKLVPGYEDCGGFGFDYMPYMPKSVDTNAYTMLTCEKGYRCQEVQGSNTYRCKEWPSNDPVPFYGQCGGGNYDGQTFCAPGAVCKYISASFSQCLPTY</sequence>
<comment type="caution">
    <text evidence="5">The sequence shown here is derived from an EMBL/GenBank/DDBJ whole genome shotgun (WGS) entry which is preliminary data.</text>
</comment>
<feature type="region of interest" description="Disordered" evidence="2">
    <location>
        <begin position="64"/>
        <end position="220"/>
    </location>
</feature>
<dbReference type="AlphaFoldDB" id="A0A081APJ0"/>
<dbReference type="Proteomes" id="UP000028582">
    <property type="component" value="Unassembled WGS sequence"/>
</dbReference>
<evidence type="ECO:0000313" key="6">
    <source>
        <dbReference type="Proteomes" id="UP000028582"/>
    </source>
</evidence>